<reference evidence="2" key="1">
    <citation type="submission" date="2020-09" db="EMBL/GenBank/DDBJ databases">
        <title>Leviviricetes taxonomy.</title>
        <authorList>
            <person name="Stockdale S.R."/>
            <person name="Callanan J."/>
            <person name="Adriaenssens E.M."/>
            <person name="Kuhn J.H."/>
            <person name="Rumnieks J."/>
            <person name="Shkoporov A."/>
            <person name="Draper L.A."/>
            <person name="Ross P."/>
            <person name="Hill C."/>
        </authorList>
    </citation>
    <scope>NUCLEOTIDE SEQUENCE</scope>
</reference>
<name>A0A8S5KY32_9VIRU</name>
<protein>
    <submittedName>
        <fullName evidence="2">Uncharacterized protein</fullName>
    </submittedName>
</protein>
<dbReference type="GeneID" id="80401394"/>
<feature type="region of interest" description="Disordered" evidence="1">
    <location>
        <begin position="1"/>
        <end position="21"/>
    </location>
</feature>
<keyword evidence="3" id="KW-1185">Reference proteome</keyword>
<proteinExistence type="predicted"/>
<organism evidence="2 3">
    <name type="scientific">ssRNA phage Gephyllon.1_1</name>
    <dbReference type="NCBI Taxonomy" id="2786108"/>
    <lineage>
        <taxon>Viruses</taxon>
        <taxon>Riboviria</taxon>
        <taxon>Orthornavirae</taxon>
        <taxon>Lenarviricota</taxon>
        <taxon>Leviviricetes</taxon>
        <taxon>Timlovirales</taxon>
        <taxon>Steitzviridae</taxon>
        <taxon>Hodnevirus</taxon>
        <taxon>Hodnevirus neochoradaptatum</taxon>
        <taxon>Gredihovirus neochoradaptatum</taxon>
    </lineage>
</organism>
<accession>A0A8S5KY32</accession>
<evidence type="ECO:0000313" key="2">
    <source>
        <dbReference type="EMBL" id="DAD50023.1"/>
    </source>
</evidence>
<gene>
    <name evidence="2" type="primary">Gephyllon.1_1_3</name>
</gene>
<sequence>MVNRREDGAQPSTEGEDLERDDHLLKIGKRRRRDDVEVNELDIRIKVSYKTLTMVFVLFSLADRIINSLSERDLSVVSEKLFGWFPF</sequence>
<dbReference type="Proteomes" id="UP000681882">
    <property type="component" value="Segment"/>
</dbReference>
<evidence type="ECO:0000313" key="3">
    <source>
        <dbReference type="Proteomes" id="UP000681882"/>
    </source>
</evidence>
<dbReference type="RefSeq" id="YP_010771695.1">
    <property type="nucleotide sequence ID" value="NC_074622.1"/>
</dbReference>
<evidence type="ECO:0000256" key="1">
    <source>
        <dbReference type="SAM" id="MobiDB-lite"/>
    </source>
</evidence>
<dbReference type="KEGG" id="vg:80401394"/>
<dbReference type="EMBL" id="BK013408">
    <property type="protein sequence ID" value="DAD50023.1"/>
    <property type="molecule type" value="Genomic_RNA"/>
</dbReference>